<protein>
    <submittedName>
        <fullName evidence="1">AGE family epimerase/isomerase</fullName>
    </submittedName>
</protein>
<reference evidence="1 2" key="1">
    <citation type="submission" date="2021-07" db="EMBL/GenBank/DDBJ databases">
        <title>complete genome sequencing of Tessaracoccus sp.J1M15.</title>
        <authorList>
            <person name="Bae J.-W."/>
            <person name="Kim D.-y."/>
        </authorList>
    </citation>
    <scope>NUCLEOTIDE SEQUENCE [LARGE SCALE GENOMIC DNA]</scope>
    <source>
        <strain evidence="1 2">J1M15</strain>
    </source>
</reference>
<evidence type="ECO:0000313" key="2">
    <source>
        <dbReference type="Proteomes" id="UP000824504"/>
    </source>
</evidence>
<dbReference type="Pfam" id="PF07221">
    <property type="entry name" value="GlcNAc_2-epim"/>
    <property type="match status" value="1"/>
</dbReference>
<gene>
    <name evidence="1" type="ORF">KDB89_13200</name>
</gene>
<dbReference type="RefSeq" id="WP_219081792.1">
    <property type="nucleotide sequence ID" value="NZ_CP079216.1"/>
</dbReference>
<accession>A0ABX8SIH0</accession>
<dbReference type="InterPro" id="IPR010819">
    <property type="entry name" value="AGE/CE"/>
</dbReference>
<dbReference type="Proteomes" id="UP000824504">
    <property type="component" value="Chromosome"/>
</dbReference>
<dbReference type="PANTHER" id="PTHR15108">
    <property type="entry name" value="N-ACYLGLUCOSAMINE-2-EPIMERASE"/>
    <property type="match status" value="1"/>
</dbReference>
<organism evidence="1 2">
    <name type="scientific">Tessaracoccus palaemonis</name>
    <dbReference type="NCBI Taxonomy" id="2829499"/>
    <lineage>
        <taxon>Bacteria</taxon>
        <taxon>Bacillati</taxon>
        <taxon>Actinomycetota</taxon>
        <taxon>Actinomycetes</taxon>
        <taxon>Propionibacteriales</taxon>
        <taxon>Propionibacteriaceae</taxon>
        <taxon>Tessaracoccus</taxon>
    </lineage>
</organism>
<dbReference type="EMBL" id="CP079216">
    <property type="protein sequence ID" value="QXT62674.1"/>
    <property type="molecule type" value="Genomic_DNA"/>
</dbReference>
<evidence type="ECO:0000313" key="1">
    <source>
        <dbReference type="EMBL" id="QXT62674.1"/>
    </source>
</evidence>
<name>A0ABX8SIH0_9ACTN</name>
<keyword evidence="2" id="KW-1185">Reference proteome</keyword>
<sequence>MQIIERDTHRNWLDGHFLSLLEFGRRTPVDGGGAAWLDDDGSPVAAEGVQCWITCRTVHTYSLGALQGIPGARVIAQRALDGLTGPLYDDVNGGWFAQVGGTLPPGARDKAAYAHAFVVLAATSGVLAELDGAGDLLAEALRTVEERFWDEEAGLVVDTFNDDFTVLDPYRGINANMHTVEAFLAAADVTGDRIWLDRAARIGAFAARAAKANGWRLPEHFDEQWSPLLEFNADVPGDKFKPYGATVGHGIEWARLLLNLEAAGAKGADWAEAAVALFDRAVEDGWDAERGGFAYTTDWTGTPVVADRMHWVVAEAIGAAASLWKRTGDARYAQLYATWWDYADAYVLDHEHGSWHHQLDPENRPTDTVWPGKADLYHAAQCTLIPRLPLAPTMASAIARGTEL</sequence>
<proteinExistence type="predicted"/>